<accession>A0A0F9SDF1</accession>
<evidence type="ECO:0000313" key="1">
    <source>
        <dbReference type="EMBL" id="KKN35031.1"/>
    </source>
</evidence>
<sequence length="105" mass="12073">MPKEKFYILTLPKKQLHRALDMLRYDDAYQIETVGEDYRIEMLQFTPGRWESFGVKPPPPLQCNISSTEYHNKFARAGGFLAGIRFAQGVLAAEEFRGTALVQDF</sequence>
<protein>
    <submittedName>
        <fullName evidence="1">Uncharacterized protein</fullName>
    </submittedName>
</protein>
<comment type="caution">
    <text evidence="1">The sequence shown here is derived from an EMBL/GenBank/DDBJ whole genome shotgun (WGS) entry which is preliminary data.</text>
</comment>
<name>A0A0F9SDF1_9ZZZZ</name>
<reference evidence="1" key="1">
    <citation type="journal article" date="2015" name="Nature">
        <title>Complex archaea that bridge the gap between prokaryotes and eukaryotes.</title>
        <authorList>
            <person name="Spang A."/>
            <person name="Saw J.H."/>
            <person name="Jorgensen S.L."/>
            <person name="Zaremba-Niedzwiedzka K."/>
            <person name="Martijn J."/>
            <person name="Lind A.E."/>
            <person name="van Eijk R."/>
            <person name="Schleper C."/>
            <person name="Guy L."/>
            <person name="Ettema T.J."/>
        </authorList>
    </citation>
    <scope>NUCLEOTIDE SEQUENCE</scope>
</reference>
<dbReference type="EMBL" id="LAZR01002068">
    <property type="protein sequence ID" value="KKN35031.1"/>
    <property type="molecule type" value="Genomic_DNA"/>
</dbReference>
<gene>
    <name evidence="1" type="ORF">LCGC14_0787800</name>
</gene>
<proteinExistence type="predicted"/>
<dbReference type="AlphaFoldDB" id="A0A0F9SDF1"/>
<organism evidence="1">
    <name type="scientific">marine sediment metagenome</name>
    <dbReference type="NCBI Taxonomy" id="412755"/>
    <lineage>
        <taxon>unclassified sequences</taxon>
        <taxon>metagenomes</taxon>
        <taxon>ecological metagenomes</taxon>
    </lineage>
</organism>